<dbReference type="SUPFAM" id="SSF56219">
    <property type="entry name" value="DNase I-like"/>
    <property type="match status" value="1"/>
</dbReference>
<dbReference type="Gene3D" id="3.60.10.10">
    <property type="entry name" value="Endonuclease/exonuclease/phosphatase"/>
    <property type="match status" value="1"/>
</dbReference>
<organism evidence="3 4">
    <name type="scientific">Medicago truncatula</name>
    <name type="common">Barrel medic</name>
    <name type="synonym">Medicago tribuloides</name>
    <dbReference type="NCBI Taxonomy" id="3880"/>
    <lineage>
        <taxon>Eukaryota</taxon>
        <taxon>Viridiplantae</taxon>
        <taxon>Streptophyta</taxon>
        <taxon>Embryophyta</taxon>
        <taxon>Tracheophyta</taxon>
        <taxon>Spermatophyta</taxon>
        <taxon>Magnoliopsida</taxon>
        <taxon>eudicotyledons</taxon>
        <taxon>Gunneridae</taxon>
        <taxon>Pentapetalae</taxon>
        <taxon>rosids</taxon>
        <taxon>fabids</taxon>
        <taxon>Fabales</taxon>
        <taxon>Fabaceae</taxon>
        <taxon>Papilionoideae</taxon>
        <taxon>50 kb inversion clade</taxon>
        <taxon>NPAAA clade</taxon>
        <taxon>Hologalegina</taxon>
        <taxon>IRL clade</taxon>
        <taxon>Trifolieae</taxon>
        <taxon>Medicago</taxon>
    </lineage>
</organism>
<dbReference type="EMBL" id="PSQE01000001">
    <property type="protein sequence ID" value="RHN80319.1"/>
    <property type="molecule type" value="Genomic_DNA"/>
</dbReference>
<dbReference type="Pfam" id="PF03372">
    <property type="entry name" value="Exo_endo_phos"/>
    <property type="match status" value="1"/>
</dbReference>
<dbReference type="PANTHER" id="PTHR33710:SF86">
    <property type="entry name" value="VIRAL MOVEMENT PROTEIN"/>
    <property type="match status" value="1"/>
</dbReference>
<feature type="compositionally biased region" description="Polar residues" evidence="1">
    <location>
        <begin position="293"/>
        <end position="306"/>
    </location>
</feature>
<keyword evidence="3" id="KW-0269">Exonuclease</keyword>
<reference evidence="4" key="1">
    <citation type="journal article" date="2018" name="Nat. Plants">
        <title>Whole-genome landscape of Medicago truncatula symbiotic genes.</title>
        <authorList>
            <person name="Pecrix Y."/>
            <person name="Staton S.E."/>
            <person name="Sallet E."/>
            <person name="Lelandais-Briere C."/>
            <person name="Moreau S."/>
            <person name="Carrere S."/>
            <person name="Blein T."/>
            <person name="Jardinaud M.F."/>
            <person name="Latrasse D."/>
            <person name="Zouine M."/>
            <person name="Zahm M."/>
            <person name="Kreplak J."/>
            <person name="Mayjonade B."/>
            <person name="Satge C."/>
            <person name="Perez M."/>
            <person name="Cauet S."/>
            <person name="Marande W."/>
            <person name="Chantry-Darmon C."/>
            <person name="Lopez-Roques C."/>
            <person name="Bouchez O."/>
            <person name="Berard A."/>
            <person name="Debelle F."/>
            <person name="Munos S."/>
            <person name="Bendahmane A."/>
            <person name="Berges H."/>
            <person name="Niebel A."/>
            <person name="Buitink J."/>
            <person name="Frugier F."/>
            <person name="Benhamed M."/>
            <person name="Crespi M."/>
            <person name="Gouzy J."/>
            <person name="Gamas P."/>
        </authorList>
    </citation>
    <scope>NUCLEOTIDE SEQUENCE [LARGE SCALE GENOMIC DNA]</scope>
    <source>
        <strain evidence="4">cv. Jemalong A17</strain>
    </source>
</reference>
<evidence type="ECO:0000313" key="4">
    <source>
        <dbReference type="Proteomes" id="UP000265566"/>
    </source>
</evidence>
<dbReference type="InterPro" id="IPR036691">
    <property type="entry name" value="Endo/exonu/phosph_ase_sf"/>
</dbReference>
<dbReference type="GO" id="GO:0004527">
    <property type="term" value="F:exonuclease activity"/>
    <property type="evidence" value="ECO:0007669"/>
    <property type="project" value="UniProtKB-KW"/>
</dbReference>
<feature type="compositionally biased region" description="Basic residues" evidence="1">
    <location>
        <begin position="279"/>
        <end position="291"/>
    </location>
</feature>
<dbReference type="Gramene" id="rna4229">
    <property type="protein sequence ID" value="RHN80319.1"/>
    <property type="gene ID" value="gene4229"/>
</dbReference>
<keyword evidence="3" id="KW-0255">Endonuclease</keyword>
<feature type="region of interest" description="Disordered" evidence="1">
    <location>
        <begin position="279"/>
        <end position="306"/>
    </location>
</feature>
<name>A0A396JPT9_MEDTR</name>
<keyword evidence="3" id="KW-0540">Nuclease</keyword>
<gene>
    <name evidence="3" type="ORF">MtrunA17_Chr1g0186961</name>
</gene>
<comment type="caution">
    <text evidence="3">The sequence shown here is derived from an EMBL/GenBank/DDBJ whole genome shotgun (WGS) entry which is preliminary data.</text>
</comment>
<dbReference type="Proteomes" id="UP000265566">
    <property type="component" value="Chromosome 1"/>
</dbReference>
<protein>
    <submittedName>
        <fullName evidence="3">Putative endonuclease/exonuclease/phosphatase</fullName>
    </submittedName>
</protein>
<feature type="domain" description="Endonuclease/exonuclease/phosphatase" evidence="2">
    <location>
        <begin position="4"/>
        <end position="180"/>
    </location>
</feature>
<evidence type="ECO:0000259" key="2">
    <source>
        <dbReference type="Pfam" id="PF03372"/>
    </source>
</evidence>
<dbReference type="AlphaFoldDB" id="A0A396JPT9"/>
<keyword evidence="3" id="KW-0378">Hydrolase</keyword>
<dbReference type="PANTHER" id="PTHR33710">
    <property type="entry name" value="BNAC02G09200D PROTEIN"/>
    <property type="match status" value="1"/>
</dbReference>
<proteinExistence type="predicted"/>
<evidence type="ECO:0000313" key="3">
    <source>
        <dbReference type="EMBL" id="RHN80319.1"/>
    </source>
</evidence>
<evidence type="ECO:0000256" key="1">
    <source>
        <dbReference type="SAM" id="MobiDB-lite"/>
    </source>
</evidence>
<dbReference type="InterPro" id="IPR005135">
    <property type="entry name" value="Endo/exonuclease/phosphatase"/>
</dbReference>
<sequence>MKILTWNCRGLGNPDAVRAYKKLLRSNCPDIVFLMETKLKVSDPKVSSKLCLGHLQNHFIINCNSEGGGRSGGLALIWHNDVKLNITDHNKMLIDFYVLDVLNNEKWCGTGLYGYPYQSKKHLTCEAITNLYNSKYNVKWLVFGDFNLYINSSEKLGGKNVNYNLCNLCNLFQNTLQNCNLFDLGYHGNKYTWANNQESTYHIKERIDRYCANDLWINYFPRYTNYHLLRFTSDHSPILLEFWDKHSDAQTRLRSAVLPSPTRFRHGRAYDTRTIRVRRGSSRIQQKKKTYSGRDTAQLSTTRPIT</sequence>
<dbReference type="GO" id="GO:0004519">
    <property type="term" value="F:endonuclease activity"/>
    <property type="evidence" value="ECO:0007669"/>
    <property type="project" value="UniProtKB-KW"/>
</dbReference>
<accession>A0A396JPT9</accession>